<evidence type="ECO:0000313" key="1">
    <source>
        <dbReference type="EMBL" id="KAJ7088896.1"/>
    </source>
</evidence>
<accession>A0AAD6U3Y4</accession>
<organism evidence="1 2">
    <name type="scientific">Mycena belliarum</name>
    <dbReference type="NCBI Taxonomy" id="1033014"/>
    <lineage>
        <taxon>Eukaryota</taxon>
        <taxon>Fungi</taxon>
        <taxon>Dikarya</taxon>
        <taxon>Basidiomycota</taxon>
        <taxon>Agaricomycotina</taxon>
        <taxon>Agaricomycetes</taxon>
        <taxon>Agaricomycetidae</taxon>
        <taxon>Agaricales</taxon>
        <taxon>Marasmiineae</taxon>
        <taxon>Mycenaceae</taxon>
        <taxon>Mycena</taxon>
    </lineage>
</organism>
<dbReference type="InterPro" id="IPR036537">
    <property type="entry name" value="Adaptor_Cbl_N_dom_sf"/>
</dbReference>
<sequence length="374" mass="41581">MPLFPPRIQASNITSLTPLPVIVDGLKTMANAAQLGGVPYIQPIILLASAIIATIQQCKENTKAFGQLANDTYNMIQAIARVQIHSLELERNVTEFTNVLERVRNYVQEHSTRHPFRRWLGAIDDASKIQEYRAQIQRALEIFDMEMQMRTHVNIVLLLRQRSEMNASRSPPAYVPEDPALCYPTIPGNIRAIVEEHADRLPPILGVVGVFQKPPSVKQLCRILGLVEDEVQTVWGPISAYLEGLSPDEKTAFLAGLGRLVSPVDASDSLDPPTFHNLVAQWCLLGPTIGGKDISYASDFWVHHVCNSAPSDSLYDALTHSDLPLAPESRDVLPEIVTWIEKIHPDQEWMNLLSTYQHALSQPAPHVGGDMSDL</sequence>
<comment type="caution">
    <text evidence="1">The sequence shown here is derived from an EMBL/GenBank/DDBJ whole genome shotgun (WGS) entry which is preliminary data.</text>
</comment>
<dbReference type="CDD" id="cd21037">
    <property type="entry name" value="MLKL_NTD"/>
    <property type="match status" value="1"/>
</dbReference>
<evidence type="ECO:0000313" key="2">
    <source>
        <dbReference type="Proteomes" id="UP001222325"/>
    </source>
</evidence>
<reference evidence="1" key="1">
    <citation type="submission" date="2023-03" db="EMBL/GenBank/DDBJ databases">
        <title>Massive genome expansion in bonnet fungi (Mycena s.s.) driven by repeated elements and novel gene families across ecological guilds.</title>
        <authorList>
            <consortium name="Lawrence Berkeley National Laboratory"/>
            <person name="Harder C.B."/>
            <person name="Miyauchi S."/>
            <person name="Viragh M."/>
            <person name="Kuo A."/>
            <person name="Thoen E."/>
            <person name="Andreopoulos B."/>
            <person name="Lu D."/>
            <person name="Skrede I."/>
            <person name="Drula E."/>
            <person name="Henrissat B."/>
            <person name="Morin E."/>
            <person name="Kohler A."/>
            <person name="Barry K."/>
            <person name="LaButti K."/>
            <person name="Morin E."/>
            <person name="Salamov A."/>
            <person name="Lipzen A."/>
            <person name="Mereny Z."/>
            <person name="Hegedus B."/>
            <person name="Baldrian P."/>
            <person name="Stursova M."/>
            <person name="Weitz H."/>
            <person name="Taylor A."/>
            <person name="Grigoriev I.V."/>
            <person name="Nagy L.G."/>
            <person name="Martin F."/>
            <person name="Kauserud H."/>
        </authorList>
    </citation>
    <scope>NUCLEOTIDE SEQUENCE</scope>
    <source>
        <strain evidence="1">CBHHK173m</strain>
    </source>
</reference>
<keyword evidence="2" id="KW-1185">Reference proteome</keyword>
<dbReference type="Proteomes" id="UP001222325">
    <property type="component" value="Unassembled WGS sequence"/>
</dbReference>
<name>A0AAD6U3Y4_9AGAR</name>
<dbReference type="Gene3D" id="1.20.930.20">
    <property type="entry name" value="Adaptor protein Cbl, N-terminal domain"/>
    <property type="match status" value="1"/>
</dbReference>
<dbReference type="AlphaFoldDB" id="A0AAD6U3Y4"/>
<protein>
    <submittedName>
        <fullName evidence="1">Uncharacterized protein</fullName>
    </submittedName>
</protein>
<proteinExistence type="predicted"/>
<dbReference type="EMBL" id="JARJCN010000025">
    <property type="protein sequence ID" value="KAJ7088896.1"/>
    <property type="molecule type" value="Genomic_DNA"/>
</dbReference>
<gene>
    <name evidence="1" type="ORF">B0H15DRAFT_288721</name>
</gene>
<dbReference type="GO" id="GO:0007166">
    <property type="term" value="P:cell surface receptor signaling pathway"/>
    <property type="evidence" value="ECO:0007669"/>
    <property type="project" value="InterPro"/>
</dbReference>
<dbReference type="InterPro" id="IPR059179">
    <property type="entry name" value="MLKL-like_MCAfunc"/>
</dbReference>